<organism evidence="1 2">
    <name type="scientific">Paractinoplanes durhamensis</name>
    <dbReference type="NCBI Taxonomy" id="113563"/>
    <lineage>
        <taxon>Bacteria</taxon>
        <taxon>Bacillati</taxon>
        <taxon>Actinomycetota</taxon>
        <taxon>Actinomycetes</taxon>
        <taxon>Micromonosporales</taxon>
        <taxon>Micromonosporaceae</taxon>
        <taxon>Paractinoplanes</taxon>
    </lineage>
</organism>
<accession>A0ABQ3YP63</accession>
<evidence type="ECO:0000313" key="1">
    <source>
        <dbReference type="EMBL" id="GID99374.1"/>
    </source>
</evidence>
<name>A0ABQ3YP63_9ACTN</name>
<sequence>MSLFVQSERDDARIGDARQFVSEVERLAVSAHGGGAPLRIDRIAGPDRTGTAFAVVDAVGRFVDVSLHPGWWSELGPAGVAAGLLEALATARLKAALVPMILSRVDHVPLPMLVVRQRTPGDDGFLDAARDRIAEAGRLIDAAGPLPPERQFTRVVTGPRGLFRLHLRGGRIDRAEVVAGLTATDADALVADAREALRDAMA</sequence>
<keyword evidence="2" id="KW-1185">Reference proteome</keyword>
<proteinExistence type="predicted"/>
<protein>
    <submittedName>
        <fullName evidence="1">Uncharacterized protein</fullName>
    </submittedName>
</protein>
<dbReference type="Proteomes" id="UP000637628">
    <property type="component" value="Unassembled WGS sequence"/>
</dbReference>
<comment type="caution">
    <text evidence="1">The sequence shown here is derived from an EMBL/GenBank/DDBJ whole genome shotgun (WGS) entry which is preliminary data.</text>
</comment>
<evidence type="ECO:0000313" key="2">
    <source>
        <dbReference type="Proteomes" id="UP000637628"/>
    </source>
</evidence>
<gene>
    <name evidence="1" type="ORF">Adu01nite_07250</name>
</gene>
<dbReference type="EMBL" id="BOML01000006">
    <property type="protein sequence ID" value="GID99374.1"/>
    <property type="molecule type" value="Genomic_DNA"/>
</dbReference>
<reference evidence="1 2" key="1">
    <citation type="submission" date="2021-01" db="EMBL/GenBank/DDBJ databases">
        <title>Whole genome shotgun sequence of Actinoplanes durhamensis NBRC 14914.</title>
        <authorList>
            <person name="Komaki H."/>
            <person name="Tamura T."/>
        </authorList>
    </citation>
    <scope>NUCLEOTIDE SEQUENCE [LARGE SCALE GENOMIC DNA]</scope>
    <source>
        <strain evidence="1 2">NBRC 14914</strain>
    </source>
</reference>